<dbReference type="OMA" id="ARSREHN"/>
<keyword evidence="3" id="KW-0256">Endoplasmic reticulum</keyword>
<dbReference type="PANTHER" id="PTHR43908:SF3">
    <property type="entry name" value="AT29763P-RELATED"/>
    <property type="match status" value="1"/>
</dbReference>
<evidence type="ECO:0000259" key="7">
    <source>
        <dbReference type="PROSITE" id="PS50076"/>
    </source>
</evidence>
<dbReference type="PROSITE" id="PS50076">
    <property type="entry name" value="DNAJ_2"/>
    <property type="match status" value="1"/>
</dbReference>
<dbReference type="InterPro" id="IPR001623">
    <property type="entry name" value="DnaJ_domain"/>
</dbReference>
<feature type="domain" description="J" evidence="7">
    <location>
        <begin position="140"/>
        <end position="204"/>
    </location>
</feature>
<dbReference type="SUPFAM" id="SSF46565">
    <property type="entry name" value="Chaperone J-domain"/>
    <property type="match status" value="1"/>
</dbReference>
<dbReference type="FunFam" id="1.10.287.110:FF:000070">
    <property type="entry name" value="Endoplasmic reticulum protein, putative"/>
    <property type="match status" value="1"/>
</dbReference>
<feature type="region of interest" description="Disordered" evidence="6">
    <location>
        <begin position="198"/>
        <end position="220"/>
    </location>
</feature>
<comment type="subcellular location">
    <subcellularLocation>
        <location evidence="1">Endoplasmic reticulum membrane</location>
        <topology evidence="1">Single-pass membrane protein</topology>
    </subcellularLocation>
</comment>
<dbReference type="GO" id="GO:0030544">
    <property type="term" value="F:Hsp70 protein binding"/>
    <property type="evidence" value="ECO:0007669"/>
    <property type="project" value="TreeGrafter"/>
</dbReference>
<dbReference type="GO" id="GO:0071218">
    <property type="term" value="P:cellular response to misfolded protein"/>
    <property type="evidence" value="ECO:0007669"/>
    <property type="project" value="TreeGrafter"/>
</dbReference>
<keyword evidence="2" id="KW-0812">Transmembrane</keyword>
<dbReference type="InterPro" id="IPR036869">
    <property type="entry name" value="J_dom_sf"/>
</dbReference>
<dbReference type="PROSITE" id="PS00636">
    <property type="entry name" value="DNAJ_1"/>
    <property type="match status" value="1"/>
</dbReference>
<dbReference type="InterPro" id="IPR018253">
    <property type="entry name" value="DnaJ_domain_CS"/>
</dbReference>
<dbReference type="InterPro" id="IPR051100">
    <property type="entry name" value="DnaJ_subfamily_B/C"/>
</dbReference>
<keyword evidence="5" id="KW-0472">Membrane</keyword>
<evidence type="ECO:0000256" key="4">
    <source>
        <dbReference type="ARBA" id="ARBA00022989"/>
    </source>
</evidence>
<dbReference type="Gene3D" id="1.10.287.110">
    <property type="entry name" value="DnaJ domain"/>
    <property type="match status" value="1"/>
</dbReference>
<accession>A0A8H7C924</accession>
<proteinExistence type="predicted"/>
<dbReference type="Proteomes" id="UP000629468">
    <property type="component" value="Unassembled WGS sequence"/>
</dbReference>
<dbReference type="Pfam" id="PF00226">
    <property type="entry name" value="DnaJ"/>
    <property type="match status" value="1"/>
</dbReference>
<feature type="compositionally biased region" description="Low complexity" evidence="6">
    <location>
        <begin position="57"/>
        <end position="79"/>
    </location>
</feature>
<gene>
    <name evidence="8" type="ORF">Agabi119p4_6370</name>
</gene>
<comment type="caution">
    <text evidence="8">The sequence shown here is derived from an EMBL/GenBank/DDBJ whole genome shotgun (WGS) entry which is preliminary data.</text>
</comment>
<dbReference type="CDD" id="cd06257">
    <property type="entry name" value="DnaJ"/>
    <property type="match status" value="1"/>
</dbReference>
<keyword evidence="4" id="KW-1133">Transmembrane helix</keyword>
<dbReference type="PANTHER" id="PTHR43908">
    <property type="entry name" value="AT29763P-RELATED"/>
    <property type="match status" value="1"/>
</dbReference>
<reference evidence="8 9" key="1">
    <citation type="journal article" name="Sci. Rep.">
        <title>Telomere-to-telomere assembled and centromere annotated genomes of the two main subspecies of the button mushroom Agaricus bisporus reveal especially polymorphic chromosome ends.</title>
        <authorList>
            <person name="Sonnenberg A.S.M."/>
            <person name="Sedaghat-Telgerd N."/>
            <person name="Lavrijssen B."/>
            <person name="Ohm R.A."/>
            <person name="Hendrickx P.M."/>
            <person name="Scholtmeijer K."/>
            <person name="Baars J.J.P."/>
            <person name="van Peer A."/>
        </authorList>
    </citation>
    <scope>NUCLEOTIDE SEQUENCE [LARGE SCALE GENOMIC DNA]</scope>
    <source>
        <strain evidence="8 9">H119_p4</strain>
    </source>
</reference>
<feature type="compositionally biased region" description="Basic and acidic residues" evidence="6">
    <location>
        <begin position="198"/>
        <end position="211"/>
    </location>
</feature>
<evidence type="ECO:0000256" key="1">
    <source>
        <dbReference type="ARBA" id="ARBA00004389"/>
    </source>
</evidence>
<evidence type="ECO:0000313" key="9">
    <source>
        <dbReference type="Proteomes" id="UP000629468"/>
    </source>
</evidence>
<sequence>MESNKDEALRCLVIAEKYFSADNLTAARKFCSKSISLFGTPQAEKLLVRINEIDTNPSATSSPASASASSSSAKSTSSADPGPSSTSATEEHPSVTGIKHRHQPQASSSSSNANGNQKKRDYTPEQHAVVKRVRACKVTEYYEILALKKDCEENDVKKAYRKLALALHPDKNGAPGADEAFKLVSKAFQVLSDPQKRAVYDRSGGDPEDRFGGGGGDGMSSFFNQGGSRTQFDGEISPEELFNMFFGGGMGGPGATFTFGPGGPSVFTTSFGGPGGVFNNARRAGGNAQEASPRSLFLQLLPIIILFGFSLLSALPSLFSTPPVPDPRFTFVSSTRYNAQRETGGLKIPYFVNQGEFQKHPVIGAELARDVSNVKKGPALKKFENTVEQVYTRDLYAKCQYGMDRRTRRKENEIGLFGIGTDWEKVKKIEQEPIESCDELKRLGVI</sequence>
<evidence type="ECO:0000313" key="8">
    <source>
        <dbReference type="EMBL" id="KAF7770396.1"/>
    </source>
</evidence>
<protein>
    <recommendedName>
        <fullName evidence="7">J domain-containing protein</fullName>
    </recommendedName>
</protein>
<evidence type="ECO:0000256" key="3">
    <source>
        <dbReference type="ARBA" id="ARBA00022824"/>
    </source>
</evidence>
<evidence type="ECO:0000256" key="6">
    <source>
        <dbReference type="SAM" id="MobiDB-lite"/>
    </source>
</evidence>
<dbReference type="Pfam" id="PF09320">
    <property type="entry name" value="DUF1977"/>
    <property type="match status" value="1"/>
</dbReference>
<feature type="region of interest" description="Disordered" evidence="6">
    <location>
        <begin position="55"/>
        <end position="126"/>
    </location>
</feature>
<dbReference type="PRINTS" id="PR00625">
    <property type="entry name" value="JDOMAIN"/>
</dbReference>
<dbReference type="AlphaFoldDB" id="A0A8H7C924"/>
<dbReference type="SMART" id="SM00271">
    <property type="entry name" value="DnaJ"/>
    <property type="match status" value="1"/>
</dbReference>
<name>A0A8H7C924_AGABI</name>
<dbReference type="GO" id="GO:0005789">
    <property type="term" value="C:endoplasmic reticulum membrane"/>
    <property type="evidence" value="ECO:0007669"/>
    <property type="project" value="UniProtKB-SubCell"/>
</dbReference>
<dbReference type="EMBL" id="JABXXO010000009">
    <property type="protein sequence ID" value="KAF7770396.1"/>
    <property type="molecule type" value="Genomic_DNA"/>
</dbReference>
<evidence type="ECO:0000256" key="5">
    <source>
        <dbReference type="ARBA" id="ARBA00023136"/>
    </source>
</evidence>
<evidence type="ECO:0000256" key="2">
    <source>
        <dbReference type="ARBA" id="ARBA00022692"/>
    </source>
</evidence>
<dbReference type="InterPro" id="IPR015399">
    <property type="entry name" value="DUF1977_DnaJ-like"/>
</dbReference>
<organism evidence="8 9">
    <name type="scientific">Agaricus bisporus var. burnettii</name>
    <dbReference type="NCBI Taxonomy" id="192524"/>
    <lineage>
        <taxon>Eukaryota</taxon>
        <taxon>Fungi</taxon>
        <taxon>Dikarya</taxon>
        <taxon>Basidiomycota</taxon>
        <taxon>Agaricomycotina</taxon>
        <taxon>Agaricomycetes</taxon>
        <taxon>Agaricomycetidae</taxon>
        <taxon>Agaricales</taxon>
        <taxon>Agaricineae</taxon>
        <taxon>Agaricaceae</taxon>
        <taxon>Agaricus</taxon>
    </lineage>
</organism>